<dbReference type="PANTHER" id="PTHR10775:SF185">
    <property type="entry name" value="OS08G0208400 PROTEIN"/>
    <property type="match status" value="1"/>
</dbReference>
<dbReference type="RefSeq" id="XP_050937727.1">
    <property type="nucleotide sequence ID" value="XM_051081770.1"/>
</dbReference>
<dbReference type="GeneID" id="127148294"/>
<keyword evidence="2" id="KW-1185">Reference proteome</keyword>
<name>A0ABM3KIW3_CUCME</name>
<organism evidence="2 3">
    <name type="scientific">Cucumis melo</name>
    <name type="common">Muskmelon</name>
    <dbReference type="NCBI Taxonomy" id="3656"/>
    <lineage>
        <taxon>Eukaryota</taxon>
        <taxon>Viridiplantae</taxon>
        <taxon>Streptophyta</taxon>
        <taxon>Embryophyta</taxon>
        <taxon>Tracheophyta</taxon>
        <taxon>Spermatophyta</taxon>
        <taxon>Magnoliopsida</taxon>
        <taxon>eudicotyledons</taxon>
        <taxon>Gunneridae</taxon>
        <taxon>Pentapetalae</taxon>
        <taxon>rosids</taxon>
        <taxon>fabids</taxon>
        <taxon>Cucurbitales</taxon>
        <taxon>Cucurbitaceae</taxon>
        <taxon>Benincaseae</taxon>
        <taxon>Cucumis</taxon>
    </lineage>
</organism>
<evidence type="ECO:0000313" key="3">
    <source>
        <dbReference type="RefSeq" id="XP_050937727.1"/>
    </source>
</evidence>
<sequence>MAHCDFQIIYEHLVIKGMDPTYNFWYHHVEVCEGDEMENEVDDSFMCEATNFYESTYMGKEDIIHDNSTSRKENKFSQKVEEANTPLYGGCTKYTKMSAVVALYKLKTFNGWSDTSFTSLLGLLHDMLPMDNVISRSIYEVRKLFKEFDLGYQKIHACVKDCCLFRNENEKLESCPHCASSRWKIDERTNQIKQGVPAKVLRYFPIIPRLKRMFKINEVSESLRWHLSHKSTDGKIRHPVDFVAWETIDKKWPEFSMDPRNLRLGLATDGFNPFSNLSSRYSCWPIMLVTYNLPPWLCVKKENIMLTLLIPGPRQPGNDIDVYLQPLVEDLQQLWKGIQVYDIVGNTHFNLRSILMWTISDFPAYGNLAGCTTKDKYACPTCGDSTRSYWLKYSKKFAYMGHRRFLSRAHPYRRKKAWFDGRIEEELPSKIATGSAIYAQLQNFNNCWGKREKKKSKSHKDLSNQRWKKRSIFFDLPYWKELPIRHNLDVMHVEKNVCESIIVVLRGLLPKGPRHAIYRLCSYFNRLCQRIIDREVMLDLEKEVVDILCLLERYMKVLKGYVRNKARPEGCIAACYLADECVDFSNKYFKQSVEVVNSQQRNEEYQNDVILEGRPISSGTSVELFDDVLENAHRYVLFNTSEVEPFID</sequence>
<dbReference type="Pfam" id="PF02992">
    <property type="entry name" value="Transposase_21"/>
    <property type="match status" value="1"/>
</dbReference>
<accession>A0ABM3KIW3</accession>
<dbReference type="InterPro" id="IPR025452">
    <property type="entry name" value="DUF4218"/>
</dbReference>
<evidence type="ECO:0000259" key="1">
    <source>
        <dbReference type="Pfam" id="PF13960"/>
    </source>
</evidence>
<dbReference type="InterPro" id="IPR004242">
    <property type="entry name" value="Transposase_21"/>
</dbReference>
<dbReference type="Proteomes" id="UP001652600">
    <property type="component" value="Chromosome 2"/>
</dbReference>
<reference evidence="2" key="1">
    <citation type="submission" date="2025-05" db="UniProtKB">
        <authorList>
            <consortium name="RefSeq"/>
        </authorList>
    </citation>
    <scope>NUCLEOTIDE SEQUENCE [LARGE SCALE GENOMIC DNA]</scope>
</reference>
<dbReference type="Pfam" id="PF13960">
    <property type="entry name" value="DUF4218"/>
    <property type="match status" value="1"/>
</dbReference>
<evidence type="ECO:0000313" key="2">
    <source>
        <dbReference type="Proteomes" id="UP001652600"/>
    </source>
</evidence>
<reference evidence="3" key="2">
    <citation type="submission" date="2025-08" db="UniProtKB">
        <authorList>
            <consortium name="RefSeq"/>
        </authorList>
    </citation>
    <scope>IDENTIFICATION</scope>
    <source>
        <tissue evidence="3">Stem</tissue>
    </source>
</reference>
<gene>
    <name evidence="3" type="primary">LOC127148294</name>
</gene>
<protein>
    <submittedName>
        <fullName evidence="3">Uncharacterized protein LOC127148294</fullName>
    </submittedName>
</protein>
<feature type="domain" description="DUF4218" evidence="1">
    <location>
        <begin position="551"/>
        <end position="602"/>
    </location>
</feature>
<proteinExistence type="predicted"/>
<dbReference type="PANTHER" id="PTHR10775">
    <property type="entry name" value="OS08G0208400 PROTEIN"/>
    <property type="match status" value="1"/>
</dbReference>